<dbReference type="InParanoid" id="A0A317XRM1"/>
<dbReference type="InterPro" id="IPR015897">
    <property type="entry name" value="CHK_kinase-like"/>
</dbReference>
<dbReference type="AlphaFoldDB" id="A0A317XRM1"/>
<keyword evidence="3" id="KW-1185">Reference proteome</keyword>
<evidence type="ECO:0000313" key="3">
    <source>
        <dbReference type="Proteomes" id="UP000246740"/>
    </source>
</evidence>
<dbReference type="SMART" id="SM00587">
    <property type="entry name" value="CHK"/>
    <property type="match status" value="1"/>
</dbReference>
<evidence type="ECO:0000313" key="2">
    <source>
        <dbReference type="EMBL" id="PWY99998.1"/>
    </source>
</evidence>
<protein>
    <recommendedName>
        <fullName evidence="1">CHK kinase-like domain-containing protein</fullName>
    </recommendedName>
</protein>
<gene>
    <name evidence="2" type="ORF">BCV70DRAFT_103743</name>
</gene>
<dbReference type="InterPro" id="IPR004119">
    <property type="entry name" value="EcKL"/>
</dbReference>
<organism evidence="2 3">
    <name type="scientific">Testicularia cyperi</name>
    <dbReference type="NCBI Taxonomy" id="1882483"/>
    <lineage>
        <taxon>Eukaryota</taxon>
        <taxon>Fungi</taxon>
        <taxon>Dikarya</taxon>
        <taxon>Basidiomycota</taxon>
        <taxon>Ustilaginomycotina</taxon>
        <taxon>Ustilaginomycetes</taxon>
        <taxon>Ustilaginales</taxon>
        <taxon>Anthracoideaceae</taxon>
        <taxon>Testicularia</taxon>
    </lineage>
</organism>
<dbReference type="Proteomes" id="UP000246740">
    <property type="component" value="Unassembled WGS sequence"/>
</dbReference>
<feature type="domain" description="CHK kinase-like" evidence="1">
    <location>
        <begin position="123"/>
        <end position="320"/>
    </location>
</feature>
<dbReference type="OrthoDB" id="411145at2759"/>
<accession>A0A317XRM1</accession>
<sequence length="400" mass="45397">MPSSDIERLTTPLLQSDEKLIRADHLSELWAGYGHIYRLHLKQASGSQRTTRILKTIDPPSQANKGKRKDEGHLRKMFSYQIEANFYRAYAARFLTSPGAKKHGCGVPKLFAASERDDKTQVLLLQDLTQDYPVLTERRATLSEQQVDKAIEWLATFHATFWNVESPKTGLAAQGTGCPPPLLAQDWNGEGLWQQGGYSYLATRMDELRSVDSRDGEWGSAGLHEASELPFAVDWCLNNPHDRRRLSLIHGDVKAANMAFSEDSTRMAMYDFQYVGKGLGVQDLAKFLTTSIGSRYLKQENGEVKLLRRYHSILCEQLPQAVATAYPFQDLMQDWELALVSWVRFLAGWSGGFWGNVDWLTTRVSNLLHDPDWTAQVIARWRNGDPDAEFRTSLLQDTDR</sequence>
<name>A0A317XRM1_9BASI</name>
<dbReference type="SUPFAM" id="SSF56112">
    <property type="entry name" value="Protein kinase-like (PK-like)"/>
    <property type="match status" value="1"/>
</dbReference>
<dbReference type="EMBL" id="KZ819193">
    <property type="protein sequence ID" value="PWY99998.1"/>
    <property type="molecule type" value="Genomic_DNA"/>
</dbReference>
<dbReference type="InterPro" id="IPR011009">
    <property type="entry name" value="Kinase-like_dom_sf"/>
</dbReference>
<evidence type="ECO:0000259" key="1">
    <source>
        <dbReference type="SMART" id="SM00587"/>
    </source>
</evidence>
<dbReference type="PANTHER" id="PTHR11012:SF30">
    <property type="entry name" value="PROTEIN KINASE-LIKE DOMAIN-CONTAINING"/>
    <property type="match status" value="1"/>
</dbReference>
<reference evidence="2 3" key="1">
    <citation type="journal article" date="2018" name="Mol. Biol. Evol.">
        <title>Broad Genomic Sampling Reveals a Smut Pathogenic Ancestry of the Fungal Clade Ustilaginomycotina.</title>
        <authorList>
            <person name="Kijpornyongpan T."/>
            <person name="Mondo S.J."/>
            <person name="Barry K."/>
            <person name="Sandor L."/>
            <person name="Lee J."/>
            <person name="Lipzen A."/>
            <person name="Pangilinan J."/>
            <person name="LaButti K."/>
            <person name="Hainaut M."/>
            <person name="Henrissat B."/>
            <person name="Grigoriev I.V."/>
            <person name="Spatafora J.W."/>
            <person name="Aime M.C."/>
        </authorList>
    </citation>
    <scope>NUCLEOTIDE SEQUENCE [LARGE SCALE GENOMIC DNA]</scope>
    <source>
        <strain evidence="2 3">MCA 3645</strain>
    </source>
</reference>
<dbReference type="Gene3D" id="3.90.1200.10">
    <property type="match status" value="1"/>
</dbReference>
<dbReference type="PANTHER" id="PTHR11012">
    <property type="entry name" value="PROTEIN KINASE-LIKE DOMAIN-CONTAINING"/>
    <property type="match status" value="1"/>
</dbReference>
<dbReference type="Pfam" id="PF02958">
    <property type="entry name" value="EcKL"/>
    <property type="match status" value="1"/>
</dbReference>
<proteinExistence type="predicted"/>